<evidence type="ECO:0000256" key="4">
    <source>
        <dbReference type="ARBA" id="ARBA00022777"/>
    </source>
</evidence>
<evidence type="ECO:0000256" key="7">
    <source>
        <dbReference type="PROSITE-ProRule" id="PRU10141"/>
    </source>
</evidence>
<dbReference type="OMA" id="MIAKCLM"/>
<dbReference type="RefSeq" id="XP_001834469.1">
    <property type="nucleotide sequence ID" value="XM_001834417.1"/>
</dbReference>
<dbReference type="PROSITE" id="PS00108">
    <property type="entry name" value="PROTEIN_KINASE_ST"/>
    <property type="match status" value="1"/>
</dbReference>
<organism evidence="11 12">
    <name type="scientific">Coprinopsis cinerea (strain Okayama-7 / 130 / ATCC MYA-4618 / FGSC 9003)</name>
    <name type="common">Inky cap fungus</name>
    <name type="synonym">Hormographiella aspergillata</name>
    <dbReference type="NCBI Taxonomy" id="240176"/>
    <lineage>
        <taxon>Eukaryota</taxon>
        <taxon>Fungi</taxon>
        <taxon>Dikarya</taxon>
        <taxon>Basidiomycota</taxon>
        <taxon>Agaricomycotina</taxon>
        <taxon>Agaricomycetes</taxon>
        <taxon>Agaricomycetidae</taxon>
        <taxon>Agaricales</taxon>
        <taxon>Agaricineae</taxon>
        <taxon>Psathyrellaceae</taxon>
        <taxon>Coprinopsis</taxon>
    </lineage>
</organism>
<dbReference type="PANTHER" id="PTHR47448:SF1">
    <property type="entry name" value="SERINE_THREONINE-PROTEIN KINASE STE7 HOMOLOG"/>
    <property type="match status" value="1"/>
</dbReference>
<dbReference type="PROSITE" id="PS50011">
    <property type="entry name" value="PROTEIN_KINASE_DOM"/>
    <property type="match status" value="1"/>
</dbReference>
<evidence type="ECO:0000259" key="10">
    <source>
        <dbReference type="PROSITE" id="PS50011"/>
    </source>
</evidence>
<dbReference type="EMBL" id="AACS02000010">
    <property type="protein sequence ID" value="EAU87446.1"/>
    <property type="molecule type" value="Genomic_DNA"/>
</dbReference>
<evidence type="ECO:0000256" key="5">
    <source>
        <dbReference type="ARBA" id="ARBA00022840"/>
    </source>
</evidence>
<feature type="binding site" evidence="7">
    <location>
        <position position="131"/>
    </location>
    <ligand>
        <name>ATP</name>
        <dbReference type="ChEBI" id="CHEBI:30616"/>
    </ligand>
</feature>
<feature type="region of interest" description="Disordered" evidence="9">
    <location>
        <begin position="301"/>
        <end position="356"/>
    </location>
</feature>
<comment type="similarity">
    <text evidence="6">Belongs to the protein kinase superfamily. STE Ser/Thr protein kinase family. MAP kinase kinase subfamily.</text>
</comment>
<dbReference type="PROSITE" id="PS00107">
    <property type="entry name" value="PROTEIN_KINASE_ATP"/>
    <property type="match status" value="1"/>
</dbReference>
<dbReference type="Gene3D" id="1.10.510.10">
    <property type="entry name" value="Transferase(Phosphotransferase) domain 1"/>
    <property type="match status" value="1"/>
</dbReference>
<dbReference type="GO" id="GO:0004712">
    <property type="term" value="F:protein serine/threonine/tyrosine kinase activity"/>
    <property type="evidence" value="ECO:0007669"/>
    <property type="project" value="UniProtKB-ARBA"/>
</dbReference>
<feature type="region of interest" description="Disordered" evidence="9">
    <location>
        <begin position="1"/>
        <end position="78"/>
    </location>
</feature>
<dbReference type="AlphaFoldDB" id="A8NKJ6"/>
<keyword evidence="1 8" id="KW-0723">Serine/threonine-protein kinase</keyword>
<dbReference type="GO" id="GO:0004674">
    <property type="term" value="F:protein serine/threonine kinase activity"/>
    <property type="evidence" value="ECO:0007669"/>
    <property type="project" value="UniProtKB-KW"/>
</dbReference>
<dbReference type="Gene3D" id="3.30.200.20">
    <property type="entry name" value="Phosphorylase Kinase, domain 1"/>
    <property type="match status" value="1"/>
</dbReference>
<keyword evidence="3 7" id="KW-0547">Nucleotide-binding</keyword>
<dbReference type="InterPro" id="IPR049613">
    <property type="entry name" value="Byr1-like_cat"/>
</dbReference>
<name>A8NKJ6_COPC7</name>
<dbReference type="VEuPathDB" id="FungiDB:CC1G_02205"/>
<evidence type="ECO:0000313" key="12">
    <source>
        <dbReference type="Proteomes" id="UP000001861"/>
    </source>
</evidence>
<gene>
    <name evidence="11" type="ORF">CC1G_02205</name>
</gene>
<dbReference type="Pfam" id="PF00069">
    <property type="entry name" value="Pkinase"/>
    <property type="match status" value="1"/>
</dbReference>
<dbReference type="PANTHER" id="PTHR47448">
    <property type="entry name" value="DUAL SPECIFICITY MITOGEN-ACTIVATED PROTEIN KINASE KINASE DSOR1-LIKE PROTEIN"/>
    <property type="match status" value="1"/>
</dbReference>
<keyword evidence="4 11" id="KW-0418">Kinase</keyword>
<dbReference type="InterPro" id="IPR050915">
    <property type="entry name" value="MAP_kinase_kinase"/>
</dbReference>
<dbReference type="SUPFAM" id="SSF56112">
    <property type="entry name" value="Protein kinase-like (PK-like)"/>
    <property type="match status" value="1"/>
</dbReference>
<evidence type="ECO:0000256" key="6">
    <source>
        <dbReference type="ARBA" id="ARBA00038035"/>
    </source>
</evidence>
<dbReference type="KEGG" id="cci:CC1G_02205"/>
<dbReference type="GO" id="GO:0005524">
    <property type="term" value="F:ATP binding"/>
    <property type="evidence" value="ECO:0007669"/>
    <property type="project" value="UniProtKB-UniRule"/>
</dbReference>
<reference evidence="11 12" key="1">
    <citation type="journal article" date="2010" name="Proc. Natl. Acad. Sci. U.S.A.">
        <title>Insights into evolution of multicellular fungi from the assembled chromosomes of the mushroom Coprinopsis cinerea (Coprinus cinereus).</title>
        <authorList>
            <person name="Stajich J.E."/>
            <person name="Wilke S.K."/>
            <person name="Ahren D."/>
            <person name="Au C.H."/>
            <person name="Birren B.W."/>
            <person name="Borodovsky M."/>
            <person name="Burns C."/>
            <person name="Canback B."/>
            <person name="Casselton L.A."/>
            <person name="Cheng C.K."/>
            <person name="Deng J."/>
            <person name="Dietrich F.S."/>
            <person name="Fargo D.C."/>
            <person name="Farman M.L."/>
            <person name="Gathman A.C."/>
            <person name="Goldberg J."/>
            <person name="Guigo R."/>
            <person name="Hoegger P.J."/>
            <person name="Hooker J.B."/>
            <person name="Huggins A."/>
            <person name="James T.Y."/>
            <person name="Kamada T."/>
            <person name="Kilaru S."/>
            <person name="Kodira C."/>
            <person name="Kues U."/>
            <person name="Kupfer D."/>
            <person name="Kwan H.S."/>
            <person name="Lomsadze A."/>
            <person name="Li W."/>
            <person name="Lilly W.W."/>
            <person name="Ma L.J."/>
            <person name="Mackey A.J."/>
            <person name="Manning G."/>
            <person name="Martin F."/>
            <person name="Muraguchi H."/>
            <person name="Natvig D.O."/>
            <person name="Palmerini H."/>
            <person name="Ramesh M.A."/>
            <person name="Rehmeyer C.J."/>
            <person name="Roe B.A."/>
            <person name="Shenoy N."/>
            <person name="Stanke M."/>
            <person name="Ter-Hovhannisyan V."/>
            <person name="Tunlid A."/>
            <person name="Velagapudi R."/>
            <person name="Vision T.J."/>
            <person name="Zeng Q."/>
            <person name="Zolan M.E."/>
            <person name="Pukkila P.J."/>
        </authorList>
    </citation>
    <scope>NUCLEOTIDE SEQUENCE [LARGE SCALE GENOMIC DNA]</scope>
    <source>
        <strain evidence="12">Okayama-7 / 130 / ATCC MYA-4618 / FGSC 9003</strain>
    </source>
</reference>
<evidence type="ECO:0000313" key="11">
    <source>
        <dbReference type="EMBL" id="EAU87446.1"/>
    </source>
</evidence>
<dbReference type="STRING" id="240176.A8NKJ6"/>
<comment type="caution">
    <text evidence="11">The sequence shown here is derived from an EMBL/GenBank/DDBJ whole genome shotgun (WGS) entry which is preliminary data.</text>
</comment>
<dbReference type="InterPro" id="IPR011009">
    <property type="entry name" value="Kinase-like_dom_sf"/>
</dbReference>
<keyword evidence="2" id="KW-0808">Transferase</keyword>
<sequence>MTDLFVQASGPLRTKRNFKGLALSAEPPSPPPPGGKKRPPPLGAAMALGGGPAPLGGLPLLDDLPGESPATGRHSAMQATLSDKLAKLELKKRIKDLKNDDLKKLSDLGQGNGGSVEKVEHLPTGTIMAKKSVLIDAKSSVRKQILRELDIMHECQSDYIISCFGSFLAEPNICICMEFMDKGSFDGIYKKLGPLQVEVVGMVALSVLEGLTYLYDVHRIMHRDIKPSNILFNSQGQIKLCDFGVSGEVINSIANTFVGTSVYMSPERIQSHGDGYSVKSDVWSLGMSLVELALGAFPFTDPPDDDDDDLSDLEGDSSSPSPSDAQHQRTPTHRDSFLLSKKTAKRASKRRSKLTYNPDGQLSTMSIFELIHQIVQEPSPRLPSDKFPADAVDLVDICLLKNPEERQTPKALLVRNHPWIVAIRESDFDIQAFAATV</sequence>
<evidence type="ECO:0000256" key="2">
    <source>
        <dbReference type="ARBA" id="ARBA00022679"/>
    </source>
</evidence>
<dbReference type="SMART" id="SM00220">
    <property type="entry name" value="S_TKc"/>
    <property type="match status" value="1"/>
</dbReference>
<dbReference type="InParanoid" id="A8NKJ6"/>
<dbReference type="FunFam" id="3.30.200.20:FF:000040">
    <property type="entry name" value="Dual specificity mitogen-activated protein kinase kinase"/>
    <property type="match status" value="1"/>
</dbReference>
<dbReference type="FunCoup" id="A8NKJ6">
    <property type="interactions" value="365"/>
</dbReference>
<protein>
    <submittedName>
        <fullName evidence="11">STE/STE7/MEK1 protein kinase</fullName>
    </submittedName>
</protein>
<evidence type="ECO:0000256" key="3">
    <source>
        <dbReference type="ARBA" id="ARBA00022741"/>
    </source>
</evidence>
<evidence type="ECO:0000256" key="9">
    <source>
        <dbReference type="SAM" id="MobiDB-lite"/>
    </source>
</evidence>
<keyword evidence="5 7" id="KW-0067">ATP-binding</keyword>
<feature type="compositionally biased region" description="Acidic residues" evidence="9">
    <location>
        <begin position="302"/>
        <end position="315"/>
    </location>
</feature>
<feature type="domain" description="Protein kinase" evidence="10">
    <location>
        <begin position="102"/>
        <end position="420"/>
    </location>
</feature>
<proteinExistence type="inferred from homology"/>
<keyword evidence="12" id="KW-1185">Reference proteome</keyword>
<dbReference type="CDD" id="cd06620">
    <property type="entry name" value="PKc_Byr1_like"/>
    <property type="match status" value="1"/>
</dbReference>
<accession>A8NKJ6</accession>
<dbReference type="GO" id="GO:0000165">
    <property type="term" value="P:MAPK cascade"/>
    <property type="evidence" value="ECO:0007669"/>
    <property type="project" value="UniProtKB-ARBA"/>
</dbReference>
<dbReference type="InterPro" id="IPR017441">
    <property type="entry name" value="Protein_kinase_ATP_BS"/>
</dbReference>
<feature type="compositionally biased region" description="Basic residues" evidence="9">
    <location>
        <begin position="342"/>
        <end position="353"/>
    </location>
</feature>
<dbReference type="InterPro" id="IPR000719">
    <property type="entry name" value="Prot_kinase_dom"/>
</dbReference>
<dbReference type="InterPro" id="IPR008271">
    <property type="entry name" value="Ser/Thr_kinase_AS"/>
</dbReference>
<dbReference type="eggNOG" id="KOG0581">
    <property type="taxonomic scope" value="Eukaryota"/>
</dbReference>
<evidence type="ECO:0000256" key="8">
    <source>
        <dbReference type="RuleBase" id="RU000304"/>
    </source>
</evidence>
<dbReference type="OrthoDB" id="10252354at2759"/>
<dbReference type="GeneID" id="6010984"/>
<dbReference type="Proteomes" id="UP000001861">
    <property type="component" value="Unassembled WGS sequence"/>
</dbReference>
<evidence type="ECO:0000256" key="1">
    <source>
        <dbReference type="ARBA" id="ARBA00022527"/>
    </source>
</evidence>